<dbReference type="InterPro" id="IPR017946">
    <property type="entry name" value="PLC-like_Pdiesterase_TIM-brl"/>
</dbReference>
<dbReference type="InterPro" id="IPR030395">
    <property type="entry name" value="GP_PDE_dom"/>
</dbReference>
<dbReference type="GO" id="GO:0006629">
    <property type="term" value="P:lipid metabolic process"/>
    <property type="evidence" value="ECO:0007669"/>
    <property type="project" value="InterPro"/>
</dbReference>
<evidence type="ECO:0000313" key="3">
    <source>
        <dbReference type="Proteomes" id="UP000430975"/>
    </source>
</evidence>
<dbReference type="PANTHER" id="PTHR46211">
    <property type="entry name" value="GLYCEROPHOSPHORYL DIESTER PHOSPHODIESTERASE"/>
    <property type="match status" value="1"/>
</dbReference>
<gene>
    <name evidence="2" type="ORF">GIY09_04795</name>
</gene>
<protein>
    <submittedName>
        <fullName evidence="2">Glycerophosphodiester phosphodiesterase</fullName>
    </submittedName>
</protein>
<comment type="caution">
    <text evidence="2">The sequence shown here is derived from an EMBL/GenBank/DDBJ whole genome shotgun (WGS) entry which is preliminary data.</text>
</comment>
<dbReference type="Pfam" id="PF03009">
    <property type="entry name" value="GDPD"/>
    <property type="match status" value="1"/>
</dbReference>
<dbReference type="GO" id="GO:0008081">
    <property type="term" value="F:phosphoric diester hydrolase activity"/>
    <property type="evidence" value="ECO:0007669"/>
    <property type="project" value="InterPro"/>
</dbReference>
<organism evidence="2 3">
    <name type="scientific">Fundicoccus ignavus</name>
    <dbReference type="NCBI Taxonomy" id="2664442"/>
    <lineage>
        <taxon>Bacteria</taxon>
        <taxon>Bacillati</taxon>
        <taxon>Bacillota</taxon>
        <taxon>Bacilli</taxon>
        <taxon>Lactobacillales</taxon>
        <taxon>Aerococcaceae</taxon>
        <taxon>Fundicoccus</taxon>
    </lineage>
</organism>
<evidence type="ECO:0000259" key="1">
    <source>
        <dbReference type="PROSITE" id="PS51704"/>
    </source>
</evidence>
<reference evidence="2 3" key="1">
    <citation type="submission" date="2019-11" db="EMBL/GenBank/DDBJ databases">
        <title>Characterisation of Fundicoccus ignavus gen. nov. sp. nov., a novel genus of the family Aerococcaceae isolated from bulk tank milk.</title>
        <authorList>
            <person name="Siebert A."/>
            <person name="Huptas C."/>
            <person name="Wenning M."/>
            <person name="Scherer S."/>
            <person name="Doll E.V."/>
        </authorList>
    </citation>
    <scope>NUCLEOTIDE SEQUENCE [LARGE SCALE GENOMIC DNA]</scope>
    <source>
        <strain evidence="2 3">WS4759</strain>
    </source>
</reference>
<name>A0A6I2GXT2_9LACT</name>
<proteinExistence type="predicted"/>
<dbReference type="PANTHER" id="PTHR46211:SF1">
    <property type="entry name" value="GLYCEROPHOSPHODIESTER PHOSPHODIESTERASE, CYTOPLASMIC"/>
    <property type="match status" value="1"/>
</dbReference>
<feature type="domain" description="GP-PDE" evidence="1">
    <location>
        <begin position="2"/>
        <end position="240"/>
    </location>
</feature>
<keyword evidence="3" id="KW-1185">Reference proteome</keyword>
<evidence type="ECO:0000313" key="2">
    <source>
        <dbReference type="EMBL" id="MRI85193.1"/>
    </source>
</evidence>
<dbReference type="SUPFAM" id="SSF51695">
    <property type="entry name" value="PLC-like phosphodiesterases"/>
    <property type="match status" value="1"/>
</dbReference>
<dbReference type="PROSITE" id="PS51704">
    <property type="entry name" value="GP_PDE"/>
    <property type="match status" value="1"/>
</dbReference>
<dbReference type="AlphaFoldDB" id="A0A6I2GXT2"/>
<dbReference type="Proteomes" id="UP000430975">
    <property type="component" value="Unassembled WGS sequence"/>
</dbReference>
<accession>A0A6I2GXT2</accession>
<sequence>MMKIYAHRGNKSEYPENSLAAFQSAVELGVEGIELDVHLSKDNEMVVIHDETLDRTTNKSGEVQTLTLSELKQANLLNVDGSVSEELLPTLAEVLNLLDELTFTGDLNIELKTDQNEYQGIEKLVKELIESKPRNYTIIYSSFNWHTINRMKKLEPQGELALLFAQPLMTYQHLIPEIAPHGLHIDFRLVAQLESANQGDLPLRLWTVNDLADIRNWLLNEERNIEVIMTDYPRQALALRSELASN</sequence>
<dbReference type="EMBL" id="WJQS01000003">
    <property type="protein sequence ID" value="MRI85193.1"/>
    <property type="molecule type" value="Genomic_DNA"/>
</dbReference>
<dbReference type="Gene3D" id="3.20.20.190">
    <property type="entry name" value="Phosphatidylinositol (PI) phosphodiesterase"/>
    <property type="match status" value="1"/>
</dbReference>